<comment type="caution">
    <text evidence="2">The sequence shown here is derived from an EMBL/GenBank/DDBJ whole genome shotgun (WGS) entry which is preliminary data.</text>
</comment>
<protein>
    <submittedName>
        <fullName evidence="2">Uncharacterized protein</fullName>
    </submittedName>
</protein>
<evidence type="ECO:0000256" key="1">
    <source>
        <dbReference type="SAM" id="SignalP"/>
    </source>
</evidence>
<dbReference type="Proteomes" id="UP000252519">
    <property type="component" value="Unassembled WGS sequence"/>
</dbReference>
<evidence type="ECO:0000313" key="2">
    <source>
        <dbReference type="EMBL" id="RCN34168.1"/>
    </source>
</evidence>
<dbReference type="EMBL" id="JOJR01000815">
    <property type="protein sequence ID" value="RCN34168.1"/>
    <property type="molecule type" value="Genomic_DNA"/>
</dbReference>
<feature type="chain" id="PRO_5016695294" evidence="1">
    <location>
        <begin position="27"/>
        <end position="499"/>
    </location>
</feature>
<accession>A0A368FRP9</accession>
<proteinExistence type="predicted"/>
<dbReference type="OrthoDB" id="68020at2759"/>
<dbReference type="AlphaFoldDB" id="A0A368FRP9"/>
<sequence length="499" mass="56376">MKDKKVVRQLEHIMLTLAALGLMAIAPNPDPKCFSSARSSVFYVSRRGVLYDTSTSGRGYASVTLPLSNYDKYNYEFKSVDDVILYWHHLRAIVQSTPLSFRNDVNSEEVSQARHKKYSMGLFEKALVMANPTDDIDELIPLGPHEGCAGFDSALYMLVPSNARIHCLFEMNICYFTSYFRVANLKKDWNSYVKSLMPSELELTKSKKLLHAGTSESLLPTTRCTVAIDPIKKRPPMKKAGAKKKRPLDSVDIISEQNRLHLRNRFTSRERDMLIMIRAVGFFLNPVYRFWLDPAVVRDIMHEYMPESRGKTVQSLMAAGVREMVRPARLAYLQRIVRNLSTFQEMRDLRFQLASAPLSTAESKTSFFKNAFDVANRLLFIEHQALPVTATSNKQFEAFLKSTRMVISSEQSVTSPVPLRSQTPSSLPHIHHCVAVNILLSILIHSTDGAFSESILDQISAAVISNALQVLRSDGLVSRSRAMDPQLMVITKNQAILSY</sequence>
<dbReference type="GO" id="GO:0006384">
    <property type="term" value="P:transcription initiation at RNA polymerase III promoter"/>
    <property type="evidence" value="ECO:0007669"/>
    <property type="project" value="InterPro"/>
</dbReference>
<name>A0A368FRP9_ANCCA</name>
<keyword evidence="1" id="KW-0732">Signal</keyword>
<dbReference type="GO" id="GO:0003677">
    <property type="term" value="F:DNA binding"/>
    <property type="evidence" value="ECO:0007669"/>
    <property type="project" value="InterPro"/>
</dbReference>
<dbReference type="STRING" id="29170.A0A368FRP9"/>
<dbReference type="PANTHER" id="PTHR15180">
    <property type="entry name" value="GENERAL TRANSCRIPTION FACTOR 3C POLYPEPTIDE 1"/>
    <property type="match status" value="1"/>
</dbReference>
<feature type="signal peptide" evidence="1">
    <location>
        <begin position="1"/>
        <end position="26"/>
    </location>
</feature>
<dbReference type="GO" id="GO:0000127">
    <property type="term" value="C:transcription factor TFIIIC complex"/>
    <property type="evidence" value="ECO:0007669"/>
    <property type="project" value="InterPro"/>
</dbReference>
<organism evidence="2 3">
    <name type="scientific">Ancylostoma caninum</name>
    <name type="common">Dog hookworm</name>
    <dbReference type="NCBI Taxonomy" id="29170"/>
    <lineage>
        <taxon>Eukaryota</taxon>
        <taxon>Metazoa</taxon>
        <taxon>Ecdysozoa</taxon>
        <taxon>Nematoda</taxon>
        <taxon>Chromadorea</taxon>
        <taxon>Rhabditida</taxon>
        <taxon>Rhabditina</taxon>
        <taxon>Rhabditomorpha</taxon>
        <taxon>Strongyloidea</taxon>
        <taxon>Ancylostomatidae</taxon>
        <taxon>Ancylostomatinae</taxon>
        <taxon>Ancylostoma</taxon>
    </lineage>
</organism>
<keyword evidence="3" id="KW-1185">Reference proteome</keyword>
<gene>
    <name evidence="2" type="ORF">ANCCAN_19988</name>
</gene>
<dbReference type="PANTHER" id="PTHR15180:SF1">
    <property type="entry name" value="GENERAL TRANSCRIPTION FACTOR 3C POLYPEPTIDE 1"/>
    <property type="match status" value="1"/>
</dbReference>
<dbReference type="InterPro" id="IPR044210">
    <property type="entry name" value="Tfc3-like"/>
</dbReference>
<dbReference type="GO" id="GO:0042791">
    <property type="term" value="P:5S class rRNA transcription by RNA polymerase III"/>
    <property type="evidence" value="ECO:0007669"/>
    <property type="project" value="TreeGrafter"/>
</dbReference>
<evidence type="ECO:0000313" key="3">
    <source>
        <dbReference type="Proteomes" id="UP000252519"/>
    </source>
</evidence>
<reference evidence="2 3" key="1">
    <citation type="submission" date="2014-10" db="EMBL/GenBank/DDBJ databases">
        <title>Draft genome of the hookworm Ancylostoma caninum.</title>
        <authorList>
            <person name="Mitreva M."/>
        </authorList>
    </citation>
    <scope>NUCLEOTIDE SEQUENCE [LARGE SCALE GENOMIC DNA]</scope>
    <source>
        <strain evidence="2 3">Baltimore</strain>
    </source>
</reference>